<dbReference type="Proteomes" id="UP000187158">
    <property type="component" value="Unassembled WGS sequence"/>
</dbReference>
<feature type="domain" description="EamA" evidence="8">
    <location>
        <begin position="150"/>
        <end position="285"/>
    </location>
</feature>
<feature type="transmembrane region" description="Helical" evidence="7">
    <location>
        <begin position="212"/>
        <end position="234"/>
    </location>
</feature>
<feature type="transmembrane region" description="Helical" evidence="7">
    <location>
        <begin position="95"/>
        <end position="116"/>
    </location>
</feature>
<accession>A0ABX3GYG0</accession>
<dbReference type="InterPro" id="IPR037185">
    <property type="entry name" value="EmrE-like"/>
</dbReference>
<keyword evidence="5 7" id="KW-1133">Transmembrane helix</keyword>
<proteinExistence type="inferred from homology"/>
<reference evidence="9 10" key="1">
    <citation type="submission" date="2016-11" db="EMBL/GenBank/DDBJ databases">
        <title>Paenibacillus species isolates.</title>
        <authorList>
            <person name="Beno S.M."/>
        </authorList>
    </citation>
    <scope>NUCLEOTIDE SEQUENCE [LARGE SCALE GENOMIC DNA]</scope>
    <source>
        <strain evidence="9 10">FSL H7-0433</strain>
    </source>
</reference>
<dbReference type="Pfam" id="PF00892">
    <property type="entry name" value="EamA"/>
    <property type="match status" value="2"/>
</dbReference>
<evidence type="ECO:0000256" key="2">
    <source>
        <dbReference type="ARBA" id="ARBA00007362"/>
    </source>
</evidence>
<feature type="transmembrane region" description="Helical" evidence="7">
    <location>
        <begin position="67"/>
        <end position="89"/>
    </location>
</feature>
<name>A0ABX3GYG0_9BACL</name>
<comment type="caution">
    <text evidence="9">The sequence shown here is derived from an EMBL/GenBank/DDBJ whole genome shotgun (WGS) entry which is preliminary data.</text>
</comment>
<evidence type="ECO:0000256" key="3">
    <source>
        <dbReference type="ARBA" id="ARBA00022475"/>
    </source>
</evidence>
<feature type="transmembrane region" description="Helical" evidence="7">
    <location>
        <begin position="268"/>
        <end position="284"/>
    </location>
</feature>
<feature type="transmembrane region" description="Helical" evidence="7">
    <location>
        <begin position="178"/>
        <end position="200"/>
    </location>
</feature>
<evidence type="ECO:0000259" key="8">
    <source>
        <dbReference type="Pfam" id="PF00892"/>
    </source>
</evidence>
<dbReference type="PANTHER" id="PTHR32322:SF18">
    <property type="entry name" value="S-ADENOSYLMETHIONINE_S-ADENOSYLHOMOCYSTEINE TRANSPORTER"/>
    <property type="match status" value="1"/>
</dbReference>
<gene>
    <name evidence="9" type="ORF">BSO21_00770</name>
</gene>
<organism evidence="9 10">
    <name type="scientific">Paenibacillus odorifer</name>
    <dbReference type="NCBI Taxonomy" id="189426"/>
    <lineage>
        <taxon>Bacteria</taxon>
        <taxon>Bacillati</taxon>
        <taxon>Bacillota</taxon>
        <taxon>Bacilli</taxon>
        <taxon>Bacillales</taxon>
        <taxon>Paenibacillaceae</taxon>
        <taxon>Paenibacillus</taxon>
    </lineage>
</organism>
<dbReference type="PANTHER" id="PTHR32322">
    <property type="entry name" value="INNER MEMBRANE TRANSPORTER"/>
    <property type="match status" value="1"/>
</dbReference>
<evidence type="ECO:0000256" key="7">
    <source>
        <dbReference type="SAM" id="Phobius"/>
    </source>
</evidence>
<feature type="transmembrane region" description="Helical" evidence="7">
    <location>
        <begin position="123"/>
        <end position="143"/>
    </location>
</feature>
<evidence type="ECO:0000256" key="4">
    <source>
        <dbReference type="ARBA" id="ARBA00022692"/>
    </source>
</evidence>
<keyword evidence="4 7" id="KW-0812">Transmembrane</keyword>
<keyword evidence="10" id="KW-1185">Reference proteome</keyword>
<evidence type="ECO:0000313" key="10">
    <source>
        <dbReference type="Proteomes" id="UP000187158"/>
    </source>
</evidence>
<feature type="transmembrane region" description="Helical" evidence="7">
    <location>
        <begin position="36"/>
        <end position="55"/>
    </location>
</feature>
<feature type="transmembrane region" description="Helical" evidence="7">
    <location>
        <begin position="246"/>
        <end position="262"/>
    </location>
</feature>
<dbReference type="InterPro" id="IPR050638">
    <property type="entry name" value="AA-Vitamin_Transporters"/>
</dbReference>
<comment type="similarity">
    <text evidence="2">Belongs to the EamA transporter family.</text>
</comment>
<evidence type="ECO:0000313" key="9">
    <source>
        <dbReference type="EMBL" id="OMD40561.1"/>
    </source>
</evidence>
<evidence type="ECO:0000256" key="1">
    <source>
        <dbReference type="ARBA" id="ARBA00004651"/>
    </source>
</evidence>
<feature type="domain" description="EamA" evidence="8">
    <location>
        <begin position="9"/>
        <end position="139"/>
    </location>
</feature>
<dbReference type="InterPro" id="IPR000620">
    <property type="entry name" value="EamA_dom"/>
</dbReference>
<evidence type="ECO:0000256" key="6">
    <source>
        <dbReference type="ARBA" id="ARBA00023136"/>
    </source>
</evidence>
<evidence type="ECO:0000256" key="5">
    <source>
        <dbReference type="ARBA" id="ARBA00022989"/>
    </source>
</evidence>
<feature type="transmembrane region" description="Helical" evidence="7">
    <location>
        <begin position="149"/>
        <end position="169"/>
    </location>
</feature>
<dbReference type="SUPFAM" id="SSF103481">
    <property type="entry name" value="Multidrug resistance efflux transporter EmrE"/>
    <property type="match status" value="2"/>
</dbReference>
<dbReference type="EMBL" id="MPVP01000002">
    <property type="protein sequence ID" value="OMD40561.1"/>
    <property type="molecule type" value="Genomic_DNA"/>
</dbReference>
<protein>
    <submittedName>
        <fullName evidence="9">EamA family transporter</fullName>
    </submittedName>
</protein>
<keyword evidence="6 7" id="KW-0472">Membrane</keyword>
<comment type="subcellular location">
    <subcellularLocation>
        <location evidence="1">Cell membrane</location>
        <topology evidence="1">Multi-pass membrane protein</topology>
    </subcellularLocation>
</comment>
<dbReference type="RefSeq" id="WP_076217615.1">
    <property type="nucleotide sequence ID" value="NZ_MPTJ01000025.1"/>
</dbReference>
<sequence>MKVSRAGTAMLVMLLILIWGASFPVYKIALNYAPPLLFTGIRTLAGGAILFLLMVHKRSALRWKANWQIYILSAVLNVILFLGLQIMGLRYLPSGMFAVIVYLQPVMVGVLAWLWLGDQMSALKVTGFLAGFAGVAVASIQNLSGNASAAGLLLALGTAISWSVGTVYVKRVSGRVDFMWLAAMQCLIGGVVLTGAGSITETWSGIVWNGSFLISLLYASVFGVAVSWMLYFFLVNAGNLQKISSFLFLVPIVSVTLGALLLNEPLTGFLLAGLMLIAFSLYCINRQPKVKDP</sequence>
<keyword evidence="3" id="KW-1003">Cell membrane</keyword>